<dbReference type="AlphaFoldDB" id="A0A7Y0HEE8"/>
<dbReference type="InterPro" id="IPR050228">
    <property type="entry name" value="Carboxylesterase_BioH"/>
</dbReference>
<protein>
    <submittedName>
        <fullName evidence="2">Alpha/beta hydrolase</fullName>
    </submittedName>
</protein>
<dbReference type="PANTHER" id="PTHR43194">
    <property type="entry name" value="HYDROLASE ALPHA/BETA FOLD FAMILY"/>
    <property type="match status" value="1"/>
</dbReference>
<dbReference type="PRINTS" id="PR00111">
    <property type="entry name" value="ABHYDROLASE"/>
</dbReference>
<name>A0A7Y0HEE8_9PROT</name>
<gene>
    <name evidence="2" type="ORF">HH303_03315</name>
</gene>
<keyword evidence="2" id="KW-0378">Hydrolase</keyword>
<evidence type="ECO:0000313" key="2">
    <source>
        <dbReference type="EMBL" id="NMM43493.1"/>
    </source>
</evidence>
<evidence type="ECO:0000259" key="1">
    <source>
        <dbReference type="Pfam" id="PF12697"/>
    </source>
</evidence>
<organism evidence="2 3">
    <name type="scientific">Pacificispira spongiicola</name>
    <dbReference type="NCBI Taxonomy" id="2729598"/>
    <lineage>
        <taxon>Bacteria</taxon>
        <taxon>Pseudomonadati</taxon>
        <taxon>Pseudomonadota</taxon>
        <taxon>Alphaproteobacteria</taxon>
        <taxon>Rhodospirillales</taxon>
        <taxon>Rhodospirillaceae</taxon>
        <taxon>Pacificispira</taxon>
    </lineage>
</organism>
<dbReference type="Gene3D" id="3.40.50.1820">
    <property type="entry name" value="alpha/beta hydrolase"/>
    <property type="match status" value="1"/>
</dbReference>
<dbReference type="InterPro" id="IPR029058">
    <property type="entry name" value="AB_hydrolase_fold"/>
</dbReference>
<dbReference type="EMBL" id="JABBNT010000001">
    <property type="protein sequence ID" value="NMM43493.1"/>
    <property type="molecule type" value="Genomic_DNA"/>
</dbReference>
<dbReference type="InterPro" id="IPR000073">
    <property type="entry name" value="AB_hydrolase_1"/>
</dbReference>
<dbReference type="Proteomes" id="UP000539372">
    <property type="component" value="Unassembled WGS sequence"/>
</dbReference>
<dbReference type="Pfam" id="PF12697">
    <property type="entry name" value="Abhydrolase_6"/>
    <property type="match status" value="1"/>
</dbReference>
<evidence type="ECO:0000313" key="3">
    <source>
        <dbReference type="Proteomes" id="UP000539372"/>
    </source>
</evidence>
<accession>A0A7Y0HEE8</accession>
<reference evidence="2 3" key="1">
    <citation type="submission" date="2020-04" db="EMBL/GenBank/DDBJ databases">
        <title>Rhodospirillaceae bacterium KN72 isolated from deep sea.</title>
        <authorList>
            <person name="Zhang D.-C."/>
        </authorList>
    </citation>
    <scope>NUCLEOTIDE SEQUENCE [LARGE SCALE GENOMIC DNA]</scope>
    <source>
        <strain evidence="2 3">KN72</strain>
    </source>
</reference>
<comment type="caution">
    <text evidence="2">The sequence shown here is derived from an EMBL/GenBank/DDBJ whole genome shotgun (WGS) entry which is preliminary data.</text>
</comment>
<proteinExistence type="predicted"/>
<feature type="domain" description="AB hydrolase-1" evidence="1">
    <location>
        <begin position="27"/>
        <end position="253"/>
    </location>
</feature>
<sequence>MFIDLPQGRIFANTGGTDLDSSKPCAILVHGAGGDHTVWGGQNRYLAHHGASVLALDLPGHGRSTGDALTSIGALADFLITLIDTLKLERPVLIGHSMGALASLEAASRLGNKCAGLGLCGVATKMPVHPDLLGAAERNDLTAAEFIASWGHGTKAHRGGNPAHGIWMLRQAIVLTDRTPPGVLHKDLAACNAYLDAPAAAAKVACPTLFLLGRGDKMTPVRAAQGLIDAVADAEVRVLDSAGHMMMIESPHESREALMSLIKRVAAG</sequence>
<dbReference type="SUPFAM" id="SSF53474">
    <property type="entry name" value="alpha/beta-Hydrolases"/>
    <property type="match status" value="1"/>
</dbReference>
<keyword evidence="3" id="KW-1185">Reference proteome</keyword>
<dbReference type="PANTHER" id="PTHR43194:SF2">
    <property type="entry name" value="PEROXISOMAL MEMBRANE PROTEIN LPX1"/>
    <property type="match status" value="1"/>
</dbReference>
<dbReference type="GO" id="GO:0016787">
    <property type="term" value="F:hydrolase activity"/>
    <property type="evidence" value="ECO:0007669"/>
    <property type="project" value="UniProtKB-KW"/>
</dbReference>
<dbReference type="RefSeq" id="WP_169623767.1">
    <property type="nucleotide sequence ID" value="NZ_JABBNT010000001.1"/>
</dbReference>